<gene>
    <name evidence="2" type="primary">42</name>
    <name evidence="2" type="ORF">DET7_42</name>
</gene>
<keyword evidence="3" id="KW-1185">Reference proteome</keyword>
<feature type="domain" description="Ryanodine receptor Ryr" evidence="1">
    <location>
        <begin position="235"/>
        <end position="279"/>
    </location>
</feature>
<evidence type="ECO:0000259" key="1">
    <source>
        <dbReference type="Pfam" id="PF02026"/>
    </source>
</evidence>
<reference evidence="2 3" key="1">
    <citation type="journal article" date="2015" name="Genome Announc.">
        <title>Genome Sequence of Salmonella enterica Phage Det7.</title>
        <authorList>
            <person name="Casjens S.R."/>
            <person name="Jacobs-Sera D."/>
            <person name="Hatfull G.F."/>
            <person name="Hendrix R.W."/>
        </authorList>
    </citation>
    <scope>NUCLEOTIDE SEQUENCE [LARGE SCALE GENOMIC DNA]</scope>
</reference>
<protein>
    <recommendedName>
        <fullName evidence="1">Ryanodine receptor Ryr domain-containing protein</fullName>
    </recommendedName>
</protein>
<dbReference type="RefSeq" id="YP_009140219.1">
    <property type="nucleotide sequence ID" value="NC_027119.1"/>
</dbReference>
<dbReference type="GeneID" id="24366587"/>
<organism evidence="2 3">
    <name type="scientific">Salmonella phage Det7</name>
    <dbReference type="NCBI Taxonomy" id="454798"/>
    <lineage>
        <taxon>Viruses</taxon>
        <taxon>Duplodnaviria</taxon>
        <taxon>Heunggongvirae</taxon>
        <taxon>Uroviricota</taxon>
        <taxon>Caudoviricetes</taxon>
        <taxon>Pantevenvirales</taxon>
        <taxon>Ackermannviridae</taxon>
        <taxon>Cvivirinae</taxon>
        <taxon>Kuttervirus</taxon>
        <taxon>Kuttervirus Det7</taxon>
    </lineage>
</organism>
<dbReference type="Pfam" id="PF02026">
    <property type="entry name" value="RyR"/>
    <property type="match status" value="1"/>
</dbReference>
<evidence type="ECO:0000313" key="3">
    <source>
        <dbReference type="Proteomes" id="UP000032405"/>
    </source>
</evidence>
<accession>A0A0C5PQF8</accession>
<dbReference type="InterPro" id="IPR003032">
    <property type="entry name" value="Ryanodine_rcpt"/>
</dbReference>
<dbReference type="EMBL" id="KP797973">
    <property type="protein sequence ID" value="AJQ20861.1"/>
    <property type="molecule type" value="Genomic_DNA"/>
</dbReference>
<dbReference type="Pfam" id="PF13876">
    <property type="entry name" value="Phage_gp49_66"/>
    <property type="match status" value="1"/>
</dbReference>
<name>A0A0C5PQF8_9CAUD</name>
<evidence type="ECO:0000313" key="2">
    <source>
        <dbReference type="EMBL" id="AJQ20861.1"/>
    </source>
</evidence>
<dbReference type="KEGG" id="vg:24366587"/>
<dbReference type="Proteomes" id="UP000032405">
    <property type="component" value="Segment"/>
</dbReference>
<sequence>MTTRTGIKLTPEVLKSHIAEVIYEDREVGGHRAITCHFKMDNGFVVHGTKPSTSIDPANFDEALGKEISYNNTFDQLWQLEAYRALVEQDLLAKATETAEIRIDQYAVERSALCPAYHLGFNVMIQDVMFRAENGERFLASFVCGPDDMELVVDSHNAKSRKAVSDFLCANSKLDLTYSPLVLRIAKICHEANRAYCKSVGDDSQLPWEQSPAWQRESACKGVIFHLTGDRKPSESHESWMAEKEAEGWVYGPVKDPQTKQHPCMVPYGELPVQQRSKDYIFKSIVDSFK</sequence>
<proteinExistence type="predicted"/>
<dbReference type="Gene3D" id="6.20.350.10">
    <property type="match status" value="1"/>
</dbReference>
<dbReference type="InterPro" id="IPR025915">
    <property type="entry name" value="Phage_gp49_66"/>
</dbReference>